<accession>A0A6J2K5T5</accession>
<dbReference type="GeneID" id="114247040"/>
<dbReference type="SUPFAM" id="SSF48403">
    <property type="entry name" value="Ankyrin repeat"/>
    <property type="match status" value="1"/>
</dbReference>
<dbReference type="OrthoDB" id="6693298at2759"/>
<gene>
    <name evidence="3" type="primary">LOC114247040</name>
</gene>
<organism evidence="2 3">
    <name type="scientific">Bombyx mandarina</name>
    <name type="common">Wild silk moth</name>
    <name type="synonym">Wild silkworm</name>
    <dbReference type="NCBI Taxonomy" id="7092"/>
    <lineage>
        <taxon>Eukaryota</taxon>
        <taxon>Metazoa</taxon>
        <taxon>Ecdysozoa</taxon>
        <taxon>Arthropoda</taxon>
        <taxon>Hexapoda</taxon>
        <taxon>Insecta</taxon>
        <taxon>Pterygota</taxon>
        <taxon>Neoptera</taxon>
        <taxon>Endopterygota</taxon>
        <taxon>Lepidoptera</taxon>
        <taxon>Glossata</taxon>
        <taxon>Ditrysia</taxon>
        <taxon>Bombycoidea</taxon>
        <taxon>Bombycidae</taxon>
        <taxon>Bombycinae</taxon>
        <taxon>Bombyx</taxon>
    </lineage>
</organism>
<feature type="repeat" description="ANK" evidence="1">
    <location>
        <begin position="49"/>
        <end position="81"/>
    </location>
</feature>
<dbReference type="PROSITE" id="PS50088">
    <property type="entry name" value="ANK_REPEAT"/>
    <property type="match status" value="1"/>
</dbReference>
<proteinExistence type="predicted"/>
<sequence>MTLTDEEIIRKCMFFIALRTNKSEEEKINDINNYLESGGNINHVDGYDEDNSPLHIAVKRSEKDVVRHLVQTRAFVTQKNKADKTPMDLALGINTEAGREIVDILKNCNVGPPQIKNAVEKVKLPPKKANAGKTSKEILFPKRVGTSAVGGQLYETKLLSLILMRAANDKDIAKFCLATNVRHIGALDDIFFMYKVKNDNKVVVLALQAKHREDIDKGRLSVNDLFRDNSDFSLPQYFDSYLRIKDKLQATISKTLIADENVDTELNLVLYTPVKDIFDMKSDKHNVQCHKIHNLIRSGKNSTNFQFKYNDEHISFLTRSIQEERVKLLGKTFLNFIMSPKKIDMIMTDQLIRKYHVILSRKVIQIIATQSEDYITCKFSQEFFATNEDIFVLLRDTIFKETVQNYCKDTNLRKEEIITLCKKLMKEPSSLSISEIIGKIVTYEDKLGKLKLIESNLTSKEFSGEEKKRLNQDIFNVEVTSSIVQEAINIAAKARLQPLVFKLPSYFGTFDLLKKNDNKIKKQLNFMASKFKTLFECENNVIEITENEIKSNTESNESKLDYRFFEISDGIGGAVGNLIVCDNDTKMLKFNTSEVLPERANKLLLVLKSVLPEGKNIEDYRLKICLKNFPRLSFLEDEYDKMEAKQFLDRLWFYTNQAKEDEVEKIVKKEVDKFYNAERGEDNFLFRIHSDAVYLRFHDEIQKWWMLPSEAAYLTKDSEIFEKSKRDIVDSPLLTVLNIMYVNKVKKFGIEFSMDAVKALNLDEYKTGLVNVVTDSNILTGIKIKQFFRSANDYIFVDFDYVLSLPPNDYNSMFLELQYSNVKTLIVVYEPPKNTNGIDGKLKLIVEKFNGPRIIIVTNQVLGSELEKEFELKYNKVADELNGFDQFVPKSQRKFFEDSTIVFQGEDVDLATVVDDDSKYLLKAPTLTKLINKEKIEIGKSITDAKYEDIKKYFVKRCLKKDDVKVEVNTFQDIDDDVTVIIAKPNMGKATLLTHLSVEHKKLYTSSWIVRVNLSDHLNDFEVWRRGNVILDKKKIVKFMCTVALKSVNNKTVFELEERDSEIVLVSHDNLDPSILLELDLFLYYYNKRRIIFLFNGFSNACPPYEKQTMSILRNIHNDKNRLWITCSLYVHAVNVLKNVFGTPYSLEPIDHEGQKGFFYKFFSTNLKLEKLNHEQFMNVSDFFEYFTGIDSFGNDERKMMPWISTPLHLLYFVAMDFFKSELNSITTKNVSDKLKEKFNFDMDKLTTLGTYLDKAPDAVDAVELAGTPLHMYLAANYFECKVKDGNKKMRIDFDSREVKSKWDLILNSLSLYRQFLEANLQNLCGDGSVSETIEDQKRTEFFVKHKRLALLAVCKEEHLKQLLSEDEIKEVKETVTRLQTGEEKSELVDCVLNDVPRFFHAVLAEYCLLDCVIEIMKTADPRNVIRNRQLWDFVVNIFLLNCPKSVRKAFDYKLKNDSELSTLTASDQCRKIVFDLLIRDNDKENDSGGGTQSPLNLAVNEGLSNLVNVLVKSIEVNLDKENVTSISRFFDKTSLLLALFDSDYKHVGRELMQIIRDFDKDLFTSMINSHDLINLSTQFFSCINEEAAKDIQKDLFKARDALLDQLKPETVDLIRGVCDMFKNVRKNRLKE</sequence>
<dbReference type="InterPro" id="IPR036770">
    <property type="entry name" value="Ankyrin_rpt-contain_sf"/>
</dbReference>
<dbReference type="KEGG" id="bman:114247040"/>
<dbReference type="Gene3D" id="1.25.40.20">
    <property type="entry name" value="Ankyrin repeat-containing domain"/>
    <property type="match status" value="1"/>
</dbReference>
<evidence type="ECO:0000313" key="2">
    <source>
        <dbReference type="Proteomes" id="UP000504629"/>
    </source>
</evidence>
<evidence type="ECO:0000313" key="3">
    <source>
        <dbReference type="RefSeq" id="XP_028035644.1"/>
    </source>
</evidence>
<dbReference type="PROSITE" id="PS50297">
    <property type="entry name" value="ANK_REP_REGION"/>
    <property type="match status" value="1"/>
</dbReference>
<name>A0A6J2K5T5_BOMMA</name>
<dbReference type="RefSeq" id="XP_028035644.1">
    <property type="nucleotide sequence ID" value="XM_028179843.1"/>
</dbReference>
<keyword evidence="2" id="KW-1185">Reference proteome</keyword>
<keyword evidence="1" id="KW-0040">ANK repeat</keyword>
<reference evidence="3" key="1">
    <citation type="submission" date="2025-08" db="UniProtKB">
        <authorList>
            <consortium name="RefSeq"/>
        </authorList>
    </citation>
    <scope>IDENTIFICATION</scope>
    <source>
        <tissue evidence="3">Silk gland</tissue>
    </source>
</reference>
<dbReference type="Proteomes" id="UP000504629">
    <property type="component" value="Unplaced"/>
</dbReference>
<dbReference type="InterPro" id="IPR002110">
    <property type="entry name" value="Ankyrin_rpt"/>
</dbReference>
<evidence type="ECO:0000256" key="1">
    <source>
        <dbReference type="PROSITE-ProRule" id="PRU00023"/>
    </source>
</evidence>
<protein>
    <submittedName>
        <fullName evidence="3">Uncharacterized protein LOC114247040</fullName>
    </submittedName>
</protein>